<gene>
    <name evidence="1" type="ORF">LA76x_5034</name>
</gene>
<dbReference type="EMBL" id="CP011129">
    <property type="protein sequence ID" value="ALN83136.1"/>
    <property type="molecule type" value="Genomic_DNA"/>
</dbReference>
<sequence length="140" mass="15502">MTGVEQHRVAVAKFHGSRLEGCLATFDRETRPASQRDFARAISSSQANSIQVEYRDALKLARGRLPESILLRDLQLDFWPAGTEPLPLELAKVVATSVLRHFQSGGDVDSVFDAAKAKLANDPFPRGWGKSRLRRTVRSG</sequence>
<name>A0A0S2FHY6_LYSAN</name>
<dbReference type="AlphaFoldDB" id="A0A0S2FHY6"/>
<accession>A0A0S2FHY6</accession>
<reference evidence="1 2" key="1">
    <citation type="journal article" date="2015" name="BMC Genomics">
        <title>Comparative genomics and metabolic profiling of the genus Lysobacter.</title>
        <authorList>
            <person name="de Bruijn I."/>
            <person name="Cheng X."/>
            <person name="de Jager V."/>
            <person name="Exposito R.G."/>
            <person name="Watrous J."/>
            <person name="Patel N."/>
            <person name="Postma J."/>
            <person name="Dorrestein P.C."/>
            <person name="Kobayashi D."/>
            <person name="Raaijmakers J.M."/>
        </authorList>
    </citation>
    <scope>NUCLEOTIDE SEQUENCE [LARGE SCALE GENOMIC DNA]</scope>
    <source>
        <strain evidence="1 2">76</strain>
    </source>
</reference>
<organism evidence="1 2">
    <name type="scientific">Lysobacter antibioticus</name>
    <dbReference type="NCBI Taxonomy" id="84531"/>
    <lineage>
        <taxon>Bacteria</taxon>
        <taxon>Pseudomonadati</taxon>
        <taxon>Pseudomonadota</taxon>
        <taxon>Gammaproteobacteria</taxon>
        <taxon>Lysobacterales</taxon>
        <taxon>Lysobacteraceae</taxon>
        <taxon>Lysobacter</taxon>
    </lineage>
</organism>
<dbReference type="KEGG" id="lab:LA76x_5034"/>
<dbReference type="Proteomes" id="UP000060787">
    <property type="component" value="Chromosome"/>
</dbReference>
<protein>
    <submittedName>
        <fullName evidence="1">Uncharacterized protein</fullName>
    </submittedName>
</protein>
<evidence type="ECO:0000313" key="2">
    <source>
        <dbReference type="Proteomes" id="UP000060787"/>
    </source>
</evidence>
<dbReference type="PATRIC" id="fig|84531.8.peg.5038"/>
<evidence type="ECO:0000313" key="1">
    <source>
        <dbReference type="EMBL" id="ALN83136.1"/>
    </source>
</evidence>
<proteinExistence type="predicted"/>
<keyword evidence="2" id="KW-1185">Reference proteome</keyword>